<keyword evidence="1" id="KW-0472">Membrane</keyword>
<feature type="transmembrane region" description="Helical" evidence="1">
    <location>
        <begin position="56"/>
        <end position="72"/>
    </location>
</feature>
<feature type="transmembrane region" description="Helical" evidence="1">
    <location>
        <begin position="146"/>
        <end position="166"/>
    </location>
</feature>
<accession>A0A7S0AGF8</accession>
<evidence type="ECO:0000313" key="2">
    <source>
        <dbReference type="EMBL" id="CAD8363094.1"/>
    </source>
</evidence>
<keyword evidence="1" id="KW-1133">Transmembrane helix</keyword>
<organism evidence="2">
    <name type="scientific">Minutocellus polymorphus</name>
    <dbReference type="NCBI Taxonomy" id="265543"/>
    <lineage>
        <taxon>Eukaryota</taxon>
        <taxon>Sar</taxon>
        <taxon>Stramenopiles</taxon>
        <taxon>Ochrophyta</taxon>
        <taxon>Bacillariophyta</taxon>
        <taxon>Mediophyceae</taxon>
        <taxon>Cymatosirophycidae</taxon>
        <taxon>Cymatosirales</taxon>
        <taxon>Cymatosiraceae</taxon>
        <taxon>Minutocellus</taxon>
    </lineage>
</organism>
<sequence>MTNGMCYAIGAIIYVYLGVIGLMYDLAHSTQGGMLFILSAIPAIPFLETSRRANHWLRKFLYVGVFVPLYLFSGISKFRYLGIIPNLTGSWLWGDFGKGKLHRAVWKSLFSFIGDHHWVMFIFSWGNIVLEIILPMLLMLFNEIRFVQWAFHFVAIMFHVTIFLLLGPNFMRYCLMHLYAVDIPAYFSCFSTSDRPVAVSRPIKMDWGRIVYSIIILFAWWYVQFNSDVMHLTGQQNWKTRINSYWPIPELSMFAKPKDSANIYIAFIFSVLSFFTLAIDMVR</sequence>
<name>A0A7S0AGF8_9STRA</name>
<gene>
    <name evidence="2" type="ORF">MPOL1434_LOCUS2264</name>
</gene>
<feature type="transmembrane region" description="Helical" evidence="1">
    <location>
        <begin position="30"/>
        <end position="47"/>
    </location>
</feature>
<proteinExistence type="predicted"/>
<keyword evidence="1" id="KW-0812">Transmembrane</keyword>
<feature type="transmembrane region" description="Helical" evidence="1">
    <location>
        <begin position="118"/>
        <end position="140"/>
    </location>
</feature>
<reference evidence="2" key="1">
    <citation type="submission" date="2021-01" db="EMBL/GenBank/DDBJ databases">
        <authorList>
            <person name="Corre E."/>
            <person name="Pelletier E."/>
            <person name="Niang G."/>
            <person name="Scheremetjew M."/>
            <person name="Finn R."/>
            <person name="Kale V."/>
            <person name="Holt S."/>
            <person name="Cochrane G."/>
            <person name="Meng A."/>
            <person name="Brown T."/>
            <person name="Cohen L."/>
        </authorList>
    </citation>
    <scope>NUCLEOTIDE SEQUENCE</scope>
    <source>
        <strain evidence="2">CCMP3303</strain>
    </source>
</reference>
<feature type="transmembrane region" description="Helical" evidence="1">
    <location>
        <begin position="261"/>
        <end position="282"/>
    </location>
</feature>
<feature type="transmembrane region" description="Helical" evidence="1">
    <location>
        <begin position="7"/>
        <end position="24"/>
    </location>
</feature>
<dbReference type="AlphaFoldDB" id="A0A7S0AGF8"/>
<protein>
    <recommendedName>
        <fullName evidence="3">HTTM domain-containing protein</fullName>
    </recommendedName>
</protein>
<dbReference type="EMBL" id="HBEJ01003882">
    <property type="protein sequence ID" value="CAD8363094.1"/>
    <property type="molecule type" value="Transcribed_RNA"/>
</dbReference>
<evidence type="ECO:0000256" key="1">
    <source>
        <dbReference type="SAM" id="Phobius"/>
    </source>
</evidence>
<evidence type="ECO:0008006" key="3">
    <source>
        <dbReference type="Google" id="ProtNLM"/>
    </source>
</evidence>
<feature type="transmembrane region" description="Helical" evidence="1">
    <location>
        <begin position="207"/>
        <end position="223"/>
    </location>
</feature>